<evidence type="ECO:0000313" key="2">
    <source>
        <dbReference type="EMBL" id="KUM48641.1"/>
    </source>
</evidence>
<reference evidence="2" key="1">
    <citation type="journal article" date="2015" name="Genome Biol. Evol.">
        <title>Organellar Genomes of White Spruce (Picea glauca): Assembly and Annotation.</title>
        <authorList>
            <person name="Jackman S.D."/>
            <person name="Warren R.L."/>
            <person name="Gibb E.A."/>
            <person name="Vandervalk B.P."/>
            <person name="Mohamadi H."/>
            <person name="Chu J."/>
            <person name="Raymond A."/>
            <person name="Pleasance S."/>
            <person name="Coope R."/>
            <person name="Wildung M.R."/>
            <person name="Ritland C.E."/>
            <person name="Bousquet J."/>
            <person name="Jones S.J."/>
            <person name="Bohlmann J."/>
            <person name="Birol I."/>
        </authorList>
    </citation>
    <scope>NUCLEOTIDE SEQUENCE [LARGE SCALE GENOMIC DNA]</scope>
    <source>
        <tissue evidence="2">Flushing bud</tissue>
    </source>
</reference>
<evidence type="ECO:0000256" key="1">
    <source>
        <dbReference type="SAM" id="MobiDB-lite"/>
    </source>
</evidence>
<gene>
    <name evidence="2" type="ORF">ABT39_MTgene4656</name>
</gene>
<proteinExistence type="predicted"/>
<sequence length="116" mass="13106">MYGVAFIYPPTCYNLLSQKARLLKTRLSQSGGKAEDTGTHLPTRNDSMRVGQVQVTMRVKMKVYLPDPAPWYRGLIPHPPLSQPAQFIRDQRGRSTRNQSKQSFTKASDALQAKDN</sequence>
<feature type="region of interest" description="Disordered" evidence="1">
    <location>
        <begin position="27"/>
        <end position="48"/>
    </location>
</feature>
<geneLocation type="mitochondrion" evidence="2"/>
<name>A0A101M0B3_PICGL</name>
<keyword evidence="2" id="KW-0496">Mitochondrion</keyword>
<feature type="region of interest" description="Disordered" evidence="1">
    <location>
        <begin position="82"/>
        <end position="116"/>
    </location>
</feature>
<comment type="caution">
    <text evidence="2">The sequence shown here is derived from an EMBL/GenBank/DDBJ whole genome shotgun (WGS) entry which is preliminary data.</text>
</comment>
<protein>
    <submittedName>
        <fullName evidence="2">Uncharacterized protein</fullName>
    </submittedName>
</protein>
<organism evidence="2">
    <name type="scientific">Picea glauca</name>
    <name type="common">White spruce</name>
    <name type="synonym">Pinus glauca</name>
    <dbReference type="NCBI Taxonomy" id="3330"/>
    <lineage>
        <taxon>Eukaryota</taxon>
        <taxon>Viridiplantae</taxon>
        <taxon>Streptophyta</taxon>
        <taxon>Embryophyta</taxon>
        <taxon>Tracheophyta</taxon>
        <taxon>Spermatophyta</taxon>
        <taxon>Pinopsida</taxon>
        <taxon>Pinidae</taxon>
        <taxon>Conifers I</taxon>
        <taxon>Pinales</taxon>
        <taxon>Pinaceae</taxon>
        <taxon>Picea</taxon>
    </lineage>
</organism>
<feature type="compositionally biased region" description="Polar residues" evidence="1">
    <location>
        <begin position="96"/>
        <end position="106"/>
    </location>
</feature>
<dbReference type="EMBL" id="LKAM01000005">
    <property type="protein sequence ID" value="KUM48641.1"/>
    <property type="molecule type" value="Genomic_DNA"/>
</dbReference>
<accession>A0A101M0B3</accession>
<dbReference type="AlphaFoldDB" id="A0A101M0B3"/>